<dbReference type="Gene3D" id="1.10.10.10">
    <property type="entry name" value="Winged helix-like DNA-binding domain superfamily/Winged helix DNA-binding domain"/>
    <property type="match status" value="1"/>
</dbReference>
<feature type="domain" description="RNA polymerase sigma-70 region 2" evidence="5">
    <location>
        <begin position="39"/>
        <end position="104"/>
    </location>
</feature>
<reference evidence="7 8" key="1">
    <citation type="submission" date="2016-11" db="EMBL/GenBank/DDBJ databases">
        <authorList>
            <person name="Jaros S."/>
            <person name="Januszkiewicz K."/>
            <person name="Wedrychowicz H."/>
        </authorList>
    </citation>
    <scope>NUCLEOTIDE SEQUENCE [LARGE SCALE GENOMIC DNA]</scope>
    <source>
        <strain evidence="7 8">DSM 27406</strain>
    </source>
</reference>
<dbReference type="Pfam" id="PF04542">
    <property type="entry name" value="Sigma70_r2"/>
    <property type="match status" value="1"/>
</dbReference>
<dbReference type="EMBL" id="FRBL01000013">
    <property type="protein sequence ID" value="SHM90731.1"/>
    <property type="molecule type" value="Genomic_DNA"/>
</dbReference>
<accession>A0A1M7MIE0</accession>
<dbReference type="GO" id="GO:0006352">
    <property type="term" value="P:DNA-templated transcription initiation"/>
    <property type="evidence" value="ECO:0007669"/>
    <property type="project" value="InterPro"/>
</dbReference>
<keyword evidence="8" id="KW-1185">Reference proteome</keyword>
<dbReference type="AlphaFoldDB" id="A0A1M7MIE0"/>
<evidence type="ECO:0000256" key="2">
    <source>
        <dbReference type="ARBA" id="ARBA00023015"/>
    </source>
</evidence>
<gene>
    <name evidence="7" type="ORF">SAMN05444266_11386</name>
</gene>
<dbReference type="STRING" id="1419482.SAMN05444266_11386"/>
<evidence type="ECO:0000256" key="3">
    <source>
        <dbReference type="ARBA" id="ARBA00023082"/>
    </source>
</evidence>
<dbReference type="InterPro" id="IPR039425">
    <property type="entry name" value="RNA_pol_sigma-70-like"/>
</dbReference>
<dbReference type="InterPro" id="IPR013324">
    <property type="entry name" value="RNA_pol_sigma_r3/r4-like"/>
</dbReference>
<keyword evidence="2" id="KW-0805">Transcription regulation</keyword>
<keyword evidence="3" id="KW-0731">Sigma factor</keyword>
<evidence type="ECO:0000256" key="4">
    <source>
        <dbReference type="ARBA" id="ARBA00023163"/>
    </source>
</evidence>
<dbReference type="PANTHER" id="PTHR43133:SF46">
    <property type="entry name" value="RNA POLYMERASE SIGMA-70 FACTOR ECF SUBFAMILY"/>
    <property type="match status" value="1"/>
</dbReference>
<dbReference type="SUPFAM" id="SSF88659">
    <property type="entry name" value="Sigma3 and sigma4 domains of RNA polymerase sigma factors"/>
    <property type="match status" value="1"/>
</dbReference>
<evidence type="ECO:0000259" key="5">
    <source>
        <dbReference type="Pfam" id="PF04542"/>
    </source>
</evidence>
<dbReference type="Proteomes" id="UP000184420">
    <property type="component" value="Unassembled WGS sequence"/>
</dbReference>
<comment type="similarity">
    <text evidence="1">Belongs to the sigma-70 factor family. ECF subfamily.</text>
</comment>
<protein>
    <submittedName>
        <fullName evidence="7">RNA polymerase sigma-70 factor, ECF subfamily</fullName>
    </submittedName>
</protein>
<feature type="domain" description="RNA polymerase sigma factor 70 region 4 type 2" evidence="6">
    <location>
        <begin position="137"/>
        <end position="187"/>
    </location>
</feature>
<evidence type="ECO:0000259" key="6">
    <source>
        <dbReference type="Pfam" id="PF08281"/>
    </source>
</evidence>
<dbReference type="InterPro" id="IPR036388">
    <property type="entry name" value="WH-like_DNA-bd_sf"/>
</dbReference>
<evidence type="ECO:0000256" key="1">
    <source>
        <dbReference type="ARBA" id="ARBA00010641"/>
    </source>
</evidence>
<sequence>MTEGIIFDLSFQTLNMELKDTGAATALEKDGSLTFEQIFKSHYKGLHAYAYTILKDDIMAEEMVQNVFCKLWEKSGEIKIKESVSGYLYRAVYHESINYLRHEKVKANHVAHARYQHSSPPNTNPASGKVQLRELQEKLQAALLELPEKCRTIFQMSRFDELKYQEIADKLNISVKTVENQMGKALRILRHNLVDFLPLLLLLLNTVMSNL</sequence>
<dbReference type="GO" id="GO:0003677">
    <property type="term" value="F:DNA binding"/>
    <property type="evidence" value="ECO:0007669"/>
    <property type="project" value="InterPro"/>
</dbReference>
<dbReference type="InterPro" id="IPR007627">
    <property type="entry name" value="RNA_pol_sigma70_r2"/>
</dbReference>
<dbReference type="InterPro" id="IPR014327">
    <property type="entry name" value="RNA_pol_sigma70_bacteroid"/>
</dbReference>
<dbReference type="NCBIfam" id="TIGR02985">
    <property type="entry name" value="Sig70_bacteroi1"/>
    <property type="match status" value="1"/>
</dbReference>
<dbReference type="InterPro" id="IPR014284">
    <property type="entry name" value="RNA_pol_sigma-70_dom"/>
</dbReference>
<dbReference type="InterPro" id="IPR013325">
    <property type="entry name" value="RNA_pol_sigma_r2"/>
</dbReference>
<dbReference type="Gene3D" id="1.10.1740.10">
    <property type="match status" value="1"/>
</dbReference>
<dbReference type="NCBIfam" id="TIGR02937">
    <property type="entry name" value="sigma70-ECF"/>
    <property type="match status" value="1"/>
</dbReference>
<dbReference type="CDD" id="cd06171">
    <property type="entry name" value="Sigma70_r4"/>
    <property type="match status" value="1"/>
</dbReference>
<dbReference type="SUPFAM" id="SSF88946">
    <property type="entry name" value="Sigma2 domain of RNA polymerase sigma factors"/>
    <property type="match status" value="1"/>
</dbReference>
<proteinExistence type="inferred from homology"/>
<dbReference type="GO" id="GO:0016987">
    <property type="term" value="F:sigma factor activity"/>
    <property type="evidence" value="ECO:0007669"/>
    <property type="project" value="UniProtKB-KW"/>
</dbReference>
<dbReference type="RefSeq" id="WP_245805747.1">
    <property type="nucleotide sequence ID" value="NZ_FRBL01000013.1"/>
</dbReference>
<dbReference type="InterPro" id="IPR013249">
    <property type="entry name" value="RNA_pol_sigma70_r4_t2"/>
</dbReference>
<organism evidence="7 8">
    <name type="scientific">Chitinophaga jiangningensis</name>
    <dbReference type="NCBI Taxonomy" id="1419482"/>
    <lineage>
        <taxon>Bacteria</taxon>
        <taxon>Pseudomonadati</taxon>
        <taxon>Bacteroidota</taxon>
        <taxon>Chitinophagia</taxon>
        <taxon>Chitinophagales</taxon>
        <taxon>Chitinophagaceae</taxon>
        <taxon>Chitinophaga</taxon>
    </lineage>
</organism>
<name>A0A1M7MIE0_9BACT</name>
<evidence type="ECO:0000313" key="7">
    <source>
        <dbReference type="EMBL" id="SHM90731.1"/>
    </source>
</evidence>
<dbReference type="PANTHER" id="PTHR43133">
    <property type="entry name" value="RNA POLYMERASE ECF-TYPE SIGMA FACTO"/>
    <property type="match status" value="1"/>
</dbReference>
<dbReference type="Pfam" id="PF08281">
    <property type="entry name" value="Sigma70_r4_2"/>
    <property type="match status" value="1"/>
</dbReference>
<keyword evidence="4" id="KW-0804">Transcription</keyword>
<evidence type="ECO:0000313" key="8">
    <source>
        <dbReference type="Proteomes" id="UP000184420"/>
    </source>
</evidence>